<proteinExistence type="predicted"/>
<dbReference type="EMBL" id="NJHN03000031">
    <property type="protein sequence ID" value="KAH9423728.1"/>
    <property type="molecule type" value="Genomic_DNA"/>
</dbReference>
<evidence type="ECO:0000313" key="3">
    <source>
        <dbReference type="Proteomes" id="UP000887458"/>
    </source>
</evidence>
<organism evidence="2 3">
    <name type="scientific">Dermatophagoides pteronyssinus</name>
    <name type="common">European house dust mite</name>
    <dbReference type="NCBI Taxonomy" id="6956"/>
    <lineage>
        <taxon>Eukaryota</taxon>
        <taxon>Metazoa</taxon>
        <taxon>Ecdysozoa</taxon>
        <taxon>Arthropoda</taxon>
        <taxon>Chelicerata</taxon>
        <taxon>Arachnida</taxon>
        <taxon>Acari</taxon>
        <taxon>Acariformes</taxon>
        <taxon>Sarcoptiformes</taxon>
        <taxon>Astigmata</taxon>
        <taxon>Psoroptidia</taxon>
        <taxon>Analgoidea</taxon>
        <taxon>Pyroglyphidae</taxon>
        <taxon>Dermatophagoidinae</taxon>
        <taxon>Dermatophagoides</taxon>
    </lineage>
</organism>
<keyword evidence="3" id="KW-1185">Reference proteome</keyword>
<dbReference type="Proteomes" id="UP000887458">
    <property type="component" value="Unassembled WGS sequence"/>
</dbReference>
<protein>
    <submittedName>
        <fullName evidence="2">Uncharacterized protein</fullName>
    </submittedName>
</protein>
<accession>A0ABQ8JM79</accession>
<feature type="compositionally biased region" description="Pro residues" evidence="1">
    <location>
        <begin position="62"/>
        <end position="72"/>
    </location>
</feature>
<comment type="caution">
    <text evidence="2">The sequence shown here is derived from an EMBL/GenBank/DDBJ whole genome shotgun (WGS) entry which is preliminary data.</text>
</comment>
<reference evidence="2 3" key="1">
    <citation type="journal article" date="2018" name="J. Allergy Clin. Immunol.">
        <title>High-quality assembly of Dermatophagoides pteronyssinus genome and transcriptome reveals a wide range of novel allergens.</title>
        <authorList>
            <person name="Liu X.Y."/>
            <person name="Yang K.Y."/>
            <person name="Wang M.Q."/>
            <person name="Kwok J.S."/>
            <person name="Zeng X."/>
            <person name="Yang Z."/>
            <person name="Xiao X.J."/>
            <person name="Lau C.P."/>
            <person name="Li Y."/>
            <person name="Huang Z.M."/>
            <person name="Ba J.G."/>
            <person name="Yim A.K."/>
            <person name="Ouyang C.Y."/>
            <person name="Ngai S.M."/>
            <person name="Chan T.F."/>
            <person name="Leung E.L."/>
            <person name="Liu L."/>
            <person name="Liu Z.G."/>
            <person name="Tsui S.K."/>
        </authorList>
    </citation>
    <scope>NUCLEOTIDE SEQUENCE [LARGE SCALE GENOMIC DNA]</scope>
    <source>
        <strain evidence="2">Derp</strain>
    </source>
</reference>
<feature type="region of interest" description="Disordered" evidence="1">
    <location>
        <begin position="59"/>
        <end position="78"/>
    </location>
</feature>
<evidence type="ECO:0000313" key="2">
    <source>
        <dbReference type="EMBL" id="KAH9423728.1"/>
    </source>
</evidence>
<evidence type="ECO:0000256" key="1">
    <source>
        <dbReference type="SAM" id="MobiDB-lite"/>
    </source>
</evidence>
<sequence>MINVSTAAAFCSKLWSEFHQNNIIIIILLQMCIRFRDNRYHLIITNDYYDGIYSRILQTSPPELPPPPPSPPLDDNDD</sequence>
<name>A0ABQ8JM79_DERPT</name>
<reference evidence="2 3" key="2">
    <citation type="journal article" date="2022" name="Mol. Biol. Evol.">
        <title>Comparative Genomics Reveals Insights into the Divergent Evolution of Astigmatic Mites and Household Pest Adaptations.</title>
        <authorList>
            <person name="Xiong Q."/>
            <person name="Wan A.T."/>
            <person name="Liu X."/>
            <person name="Fung C.S."/>
            <person name="Xiao X."/>
            <person name="Malainual N."/>
            <person name="Hou J."/>
            <person name="Wang L."/>
            <person name="Wang M."/>
            <person name="Yang K.Y."/>
            <person name="Cui Y."/>
            <person name="Leung E.L."/>
            <person name="Nong W."/>
            <person name="Shin S.K."/>
            <person name="Au S.W."/>
            <person name="Jeong K.Y."/>
            <person name="Chew F.T."/>
            <person name="Hui J.H."/>
            <person name="Leung T.F."/>
            <person name="Tungtrongchitr A."/>
            <person name="Zhong N."/>
            <person name="Liu Z."/>
            <person name="Tsui S.K."/>
        </authorList>
    </citation>
    <scope>NUCLEOTIDE SEQUENCE [LARGE SCALE GENOMIC DNA]</scope>
    <source>
        <strain evidence="2">Derp</strain>
    </source>
</reference>
<gene>
    <name evidence="2" type="ORF">DERP_005309</name>
</gene>